<name>A0ABV5VZV7_9BACL</name>
<evidence type="ECO:0000256" key="1">
    <source>
        <dbReference type="ARBA" id="ARBA00001946"/>
    </source>
</evidence>
<dbReference type="PANTHER" id="PTHR43046">
    <property type="entry name" value="GDP-MANNOSE MANNOSYL HYDROLASE"/>
    <property type="match status" value="1"/>
</dbReference>
<gene>
    <name evidence="6" type="ORF">ACFFNY_19875</name>
</gene>
<dbReference type="InterPro" id="IPR015797">
    <property type="entry name" value="NUDIX_hydrolase-like_dom_sf"/>
</dbReference>
<evidence type="ECO:0000259" key="5">
    <source>
        <dbReference type="PROSITE" id="PS51462"/>
    </source>
</evidence>
<dbReference type="InterPro" id="IPR020476">
    <property type="entry name" value="Nudix_hydrolase"/>
</dbReference>
<dbReference type="InterPro" id="IPR020084">
    <property type="entry name" value="NUDIX_hydrolase_CS"/>
</dbReference>
<comment type="similarity">
    <text evidence="4">Belongs to the Nudix hydrolase family.</text>
</comment>
<comment type="cofactor">
    <cofactor evidence="1">
        <name>Mg(2+)</name>
        <dbReference type="ChEBI" id="CHEBI:18420"/>
    </cofactor>
</comment>
<comment type="caution">
    <text evidence="6">The sequence shown here is derived from an EMBL/GenBank/DDBJ whole genome shotgun (WGS) entry which is preliminary data.</text>
</comment>
<dbReference type="Proteomes" id="UP001589619">
    <property type="component" value="Unassembled WGS sequence"/>
</dbReference>
<evidence type="ECO:0000256" key="3">
    <source>
        <dbReference type="ARBA" id="ARBA00022842"/>
    </source>
</evidence>
<proteinExistence type="inferred from homology"/>
<keyword evidence="7" id="KW-1185">Reference proteome</keyword>
<feature type="domain" description="Nudix hydrolase" evidence="5">
    <location>
        <begin position="1"/>
        <end position="132"/>
    </location>
</feature>
<evidence type="ECO:0000313" key="7">
    <source>
        <dbReference type="Proteomes" id="UP001589619"/>
    </source>
</evidence>
<dbReference type="RefSeq" id="WP_344915077.1">
    <property type="nucleotide sequence ID" value="NZ_BAAAYO010000014.1"/>
</dbReference>
<dbReference type="GO" id="GO:0016787">
    <property type="term" value="F:hydrolase activity"/>
    <property type="evidence" value="ECO:0007669"/>
    <property type="project" value="UniProtKB-KW"/>
</dbReference>
<accession>A0ABV5VZV7</accession>
<dbReference type="InterPro" id="IPR000086">
    <property type="entry name" value="NUDIX_hydrolase_dom"/>
</dbReference>
<dbReference type="Pfam" id="PF00293">
    <property type="entry name" value="NUDIX"/>
    <property type="match status" value="1"/>
</dbReference>
<dbReference type="EC" id="3.6.-.-" evidence="6"/>
<dbReference type="Gene3D" id="3.90.79.10">
    <property type="entry name" value="Nucleoside Triphosphate Pyrophosphohydrolase"/>
    <property type="match status" value="1"/>
</dbReference>
<sequence>MRRVDVASALITNDKGQLLLVRNVKGHSSYWGLPGGAVEKGETLEQAAVREVKEETGYDIAITGLSSLREMFFRDAGNHAFIVTFFAKIVGGEMDARNDPDRDIAEVRWADLPTAKRLMPSFIHKLQIRSTTDKTPAFYAFEGTI</sequence>
<evidence type="ECO:0000313" key="6">
    <source>
        <dbReference type="EMBL" id="MFB9753834.1"/>
    </source>
</evidence>
<protein>
    <submittedName>
        <fullName evidence="6">NUDIX hydrolase</fullName>
        <ecNumber evidence="6">3.6.-.-</ecNumber>
    </submittedName>
</protein>
<keyword evidence="3" id="KW-0460">Magnesium</keyword>
<dbReference type="EMBL" id="JBHMAG010000013">
    <property type="protein sequence ID" value="MFB9753834.1"/>
    <property type="molecule type" value="Genomic_DNA"/>
</dbReference>
<dbReference type="CDD" id="cd02883">
    <property type="entry name" value="NUDIX_Hydrolase"/>
    <property type="match status" value="1"/>
</dbReference>
<reference evidence="6 7" key="1">
    <citation type="submission" date="2024-09" db="EMBL/GenBank/DDBJ databases">
        <authorList>
            <person name="Sun Q."/>
            <person name="Mori K."/>
        </authorList>
    </citation>
    <scope>NUCLEOTIDE SEQUENCE [LARGE SCALE GENOMIC DNA]</scope>
    <source>
        <strain evidence="6 7">JCM 12520</strain>
    </source>
</reference>
<evidence type="ECO:0000256" key="2">
    <source>
        <dbReference type="ARBA" id="ARBA00022801"/>
    </source>
</evidence>
<evidence type="ECO:0000256" key="4">
    <source>
        <dbReference type="RuleBase" id="RU003476"/>
    </source>
</evidence>
<dbReference type="PANTHER" id="PTHR43046:SF12">
    <property type="entry name" value="GDP-MANNOSE MANNOSYL HYDROLASE"/>
    <property type="match status" value="1"/>
</dbReference>
<dbReference type="SUPFAM" id="SSF55811">
    <property type="entry name" value="Nudix"/>
    <property type="match status" value="1"/>
</dbReference>
<organism evidence="6 7">
    <name type="scientific">Paenibacillus hodogayensis</name>
    <dbReference type="NCBI Taxonomy" id="279208"/>
    <lineage>
        <taxon>Bacteria</taxon>
        <taxon>Bacillati</taxon>
        <taxon>Bacillota</taxon>
        <taxon>Bacilli</taxon>
        <taxon>Bacillales</taxon>
        <taxon>Paenibacillaceae</taxon>
        <taxon>Paenibacillus</taxon>
    </lineage>
</organism>
<dbReference type="PROSITE" id="PS00893">
    <property type="entry name" value="NUDIX_BOX"/>
    <property type="match status" value="1"/>
</dbReference>
<dbReference type="PRINTS" id="PR00502">
    <property type="entry name" value="NUDIXFAMILY"/>
</dbReference>
<dbReference type="PROSITE" id="PS51462">
    <property type="entry name" value="NUDIX"/>
    <property type="match status" value="1"/>
</dbReference>
<keyword evidence="2 4" id="KW-0378">Hydrolase</keyword>